<keyword evidence="3" id="KW-1185">Reference proteome</keyword>
<protein>
    <submittedName>
        <fullName evidence="2">Regulator</fullName>
    </submittedName>
</protein>
<gene>
    <name evidence="2" type="ORF">QD47_21605</name>
</gene>
<dbReference type="InterPro" id="IPR001387">
    <property type="entry name" value="Cro/C1-type_HTH"/>
</dbReference>
<dbReference type="PANTHER" id="PTHR36432">
    <property type="match status" value="1"/>
</dbReference>
<dbReference type="GO" id="GO:0003677">
    <property type="term" value="F:DNA binding"/>
    <property type="evidence" value="ECO:0007669"/>
    <property type="project" value="InterPro"/>
</dbReference>
<accession>A0A0D7WWP8</accession>
<dbReference type="Pfam" id="PF04014">
    <property type="entry name" value="MazE_antitoxin"/>
    <property type="match status" value="1"/>
</dbReference>
<reference evidence="2 3" key="1">
    <citation type="submission" date="2014-11" db="EMBL/GenBank/DDBJ databases">
        <title>Draft Genome Sequences of Paenibacillus polymyxa NRRL B-30509 and Paenibacillus terrae NRRL B-30644, Strains from a Poultry Environment that Produce Tridecaptin A and Paenicidins.</title>
        <authorList>
            <person name="van Belkum M.J."/>
            <person name="Lohans C.T."/>
            <person name="Vederas J.C."/>
        </authorList>
    </citation>
    <scope>NUCLEOTIDE SEQUENCE [LARGE SCALE GENOMIC DNA]</scope>
    <source>
        <strain evidence="2 3">NRRL B-30644</strain>
    </source>
</reference>
<dbReference type="PATRIC" id="fig|159743.3.peg.4802"/>
<sequence length="152" mass="17419">MKSIGMTRPLDPLGRIVIPKEMRETMGYNVGDPIEIFMDEENGILAFRRYTGVSCNMCGSIDELTYFKDYFICVRCIDDLKNDRGVQSKVAHVKPGTEKAIKEPKRSPLPTEQLLQTLKNLIQQKPNLTQKEYAELMSVSQPRISQLKKMLH</sequence>
<dbReference type="Proteomes" id="UP000032534">
    <property type="component" value="Unassembled WGS sequence"/>
</dbReference>
<dbReference type="SUPFAM" id="SSF89447">
    <property type="entry name" value="AbrB/MazE/MraZ-like"/>
    <property type="match status" value="1"/>
</dbReference>
<dbReference type="InterPro" id="IPR037914">
    <property type="entry name" value="SpoVT-AbrB_sf"/>
</dbReference>
<organism evidence="2 3">
    <name type="scientific">Paenibacillus terrae</name>
    <dbReference type="NCBI Taxonomy" id="159743"/>
    <lineage>
        <taxon>Bacteria</taxon>
        <taxon>Bacillati</taxon>
        <taxon>Bacillota</taxon>
        <taxon>Bacilli</taxon>
        <taxon>Bacillales</taxon>
        <taxon>Paenibacillaceae</taxon>
        <taxon>Paenibacillus</taxon>
    </lineage>
</organism>
<dbReference type="EMBL" id="JTHP01000053">
    <property type="protein sequence ID" value="KJD43595.1"/>
    <property type="molecule type" value="Genomic_DNA"/>
</dbReference>
<comment type="caution">
    <text evidence="2">The sequence shown here is derived from an EMBL/GenBank/DDBJ whole genome shotgun (WGS) entry which is preliminary data.</text>
</comment>
<dbReference type="RefSeq" id="WP_044648072.1">
    <property type="nucleotide sequence ID" value="NZ_JTHP01000053.1"/>
</dbReference>
<dbReference type="CDD" id="cd00093">
    <property type="entry name" value="HTH_XRE"/>
    <property type="match status" value="1"/>
</dbReference>
<evidence type="ECO:0000313" key="2">
    <source>
        <dbReference type="EMBL" id="KJD43595.1"/>
    </source>
</evidence>
<dbReference type="InterPro" id="IPR007159">
    <property type="entry name" value="SpoVT-AbrB_dom"/>
</dbReference>
<evidence type="ECO:0000259" key="1">
    <source>
        <dbReference type="Pfam" id="PF04014"/>
    </source>
</evidence>
<dbReference type="NCBIfam" id="TIGR01439">
    <property type="entry name" value="lp_hng_hel_AbrB"/>
    <property type="match status" value="1"/>
</dbReference>
<proteinExistence type="predicted"/>
<dbReference type="OrthoDB" id="2324168at2"/>
<dbReference type="PANTHER" id="PTHR36432:SF4">
    <property type="entry name" value="TRANSITION STATE REGULATOR ABH-RELATED"/>
    <property type="match status" value="1"/>
</dbReference>
<feature type="domain" description="SpoVT-AbrB" evidence="1">
    <location>
        <begin position="13"/>
        <end position="44"/>
    </location>
</feature>
<name>A0A0D7WWP8_9BACL</name>
<dbReference type="InterPro" id="IPR052731">
    <property type="entry name" value="B_subtilis_Trans_State_Reg"/>
</dbReference>
<dbReference type="AlphaFoldDB" id="A0A0D7WWP8"/>
<dbReference type="Gene3D" id="1.10.260.40">
    <property type="entry name" value="lambda repressor-like DNA-binding domains"/>
    <property type="match status" value="1"/>
</dbReference>
<evidence type="ECO:0000313" key="3">
    <source>
        <dbReference type="Proteomes" id="UP000032534"/>
    </source>
</evidence>
<dbReference type="Gene3D" id="2.10.260.10">
    <property type="match status" value="1"/>
</dbReference>
<dbReference type="InterPro" id="IPR010982">
    <property type="entry name" value="Lambda_DNA-bd_dom_sf"/>
</dbReference>